<dbReference type="Pfam" id="PF12838">
    <property type="entry name" value="Fer4_7"/>
    <property type="match status" value="1"/>
</dbReference>
<evidence type="ECO:0000256" key="6">
    <source>
        <dbReference type="ARBA" id="ARBA00023004"/>
    </source>
</evidence>
<feature type="domain" description="4Fe-4S ferredoxin-type" evidence="9">
    <location>
        <begin position="1"/>
        <end position="30"/>
    </location>
</feature>
<keyword evidence="11" id="KW-1185">Reference proteome</keyword>
<dbReference type="SUPFAM" id="SSF54862">
    <property type="entry name" value="4Fe-4S ferredoxins"/>
    <property type="match status" value="1"/>
</dbReference>
<dbReference type="HOGENOM" id="CLU_139698_5_5_2"/>
<dbReference type="GO" id="GO:0009055">
    <property type="term" value="F:electron transfer activity"/>
    <property type="evidence" value="ECO:0007669"/>
    <property type="project" value="UniProtKB-UniRule"/>
</dbReference>
<evidence type="ECO:0000256" key="1">
    <source>
        <dbReference type="ARBA" id="ARBA00001966"/>
    </source>
</evidence>
<evidence type="ECO:0000256" key="5">
    <source>
        <dbReference type="ARBA" id="ARBA00022982"/>
    </source>
</evidence>
<evidence type="ECO:0000313" key="10">
    <source>
        <dbReference type="EMBL" id="AGB50413.1"/>
    </source>
</evidence>
<feature type="domain" description="4Fe-4S ferredoxin-type" evidence="9">
    <location>
        <begin position="35"/>
        <end position="62"/>
    </location>
</feature>
<comment type="cofactor">
    <cofactor evidence="1 8">
        <name>[4Fe-4S] cluster</name>
        <dbReference type="ChEBI" id="CHEBI:49883"/>
    </cofactor>
</comment>
<dbReference type="InterPro" id="IPR000813">
    <property type="entry name" value="7Fe_ferredoxin"/>
</dbReference>
<keyword evidence="4 8" id="KW-0479">Metal-binding</keyword>
<dbReference type="GO" id="GO:0046872">
    <property type="term" value="F:metal ion binding"/>
    <property type="evidence" value="ECO:0007669"/>
    <property type="project" value="UniProtKB-UniRule"/>
</dbReference>
<dbReference type="PRINTS" id="PR00354">
    <property type="entry name" value="7FE8SFRDOXIN"/>
</dbReference>
<dbReference type="PROSITE" id="PS51379">
    <property type="entry name" value="4FE4S_FER_2"/>
    <property type="match status" value="2"/>
</dbReference>
<dbReference type="OrthoDB" id="23833at2157"/>
<keyword evidence="3 8" id="KW-0004">4Fe-4S</keyword>
<dbReference type="RefSeq" id="WP_015325578.1">
    <property type="nucleotide sequence ID" value="NC_019977.1"/>
</dbReference>
<evidence type="ECO:0000256" key="8">
    <source>
        <dbReference type="RuleBase" id="RU365098"/>
    </source>
</evidence>
<dbReference type="GO" id="GO:0051539">
    <property type="term" value="F:4 iron, 4 sulfur cluster binding"/>
    <property type="evidence" value="ECO:0007669"/>
    <property type="project" value="UniProtKB-UniRule"/>
</dbReference>
<dbReference type="PROSITE" id="PS00198">
    <property type="entry name" value="4FE4S_FER_1"/>
    <property type="match status" value="1"/>
</dbReference>
<accession>L0L1Y0</accession>
<name>L0L1Y0_METHD</name>
<dbReference type="InterPro" id="IPR017900">
    <property type="entry name" value="4Fe4S_Fe_S_CS"/>
</dbReference>
<dbReference type="Proteomes" id="UP000010866">
    <property type="component" value="Chromosome"/>
</dbReference>
<keyword evidence="2 8" id="KW-0813">Transport</keyword>
<dbReference type="EMBL" id="CP003362">
    <property type="protein sequence ID" value="AGB50413.1"/>
    <property type="molecule type" value="Genomic_DNA"/>
</dbReference>
<comment type="function">
    <text evidence="8">Ferredoxins are iron-sulfur proteins that transfer electrons in a wide variety of metabolic reactions.</text>
</comment>
<evidence type="ECO:0000256" key="4">
    <source>
        <dbReference type="ARBA" id="ARBA00022723"/>
    </source>
</evidence>
<organism evidence="10 11">
    <name type="scientific">Methanomethylovorans hollandica (strain DSM 15978 / NBRC 107637 / DMS1)</name>
    <dbReference type="NCBI Taxonomy" id="867904"/>
    <lineage>
        <taxon>Archaea</taxon>
        <taxon>Methanobacteriati</taxon>
        <taxon>Methanobacteriota</taxon>
        <taxon>Stenosarchaea group</taxon>
        <taxon>Methanomicrobia</taxon>
        <taxon>Methanosarcinales</taxon>
        <taxon>Methanosarcinaceae</taxon>
        <taxon>Methanomethylovorans</taxon>
    </lineage>
</organism>
<dbReference type="GeneID" id="14408330"/>
<evidence type="ECO:0000256" key="2">
    <source>
        <dbReference type="ARBA" id="ARBA00022448"/>
    </source>
</evidence>
<evidence type="ECO:0000259" key="9">
    <source>
        <dbReference type="PROSITE" id="PS51379"/>
    </source>
</evidence>
<keyword evidence="6 8" id="KW-0408">Iron</keyword>
<dbReference type="AlphaFoldDB" id="L0L1Y0"/>
<dbReference type="PANTHER" id="PTHR43687:SF5">
    <property type="entry name" value="4FE-4S FERREDOXIN-TYPE DOMAIN-CONTAINING PROTEIN"/>
    <property type="match status" value="1"/>
</dbReference>
<dbReference type="Gene3D" id="3.30.70.20">
    <property type="match status" value="2"/>
</dbReference>
<evidence type="ECO:0000256" key="3">
    <source>
        <dbReference type="ARBA" id="ARBA00022485"/>
    </source>
</evidence>
<keyword evidence="5 8" id="KW-0249">Electron transport</keyword>
<dbReference type="PANTHER" id="PTHR43687">
    <property type="entry name" value="ADENYLYLSULFATE REDUCTASE, BETA SUBUNIT"/>
    <property type="match status" value="1"/>
</dbReference>
<keyword evidence="7 8" id="KW-0411">Iron-sulfur</keyword>
<dbReference type="GO" id="GO:0016491">
    <property type="term" value="F:oxidoreductase activity"/>
    <property type="evidence" value="ECO:0007669"/>
    <property type="project" value="UniProtKB-ARBA"/>
</dbReference>
<protein>
    <recommendedName>
        <fullName evidence="8">Ferredoxin</fullName>
    </recommendedName>
</protein>
<dbReference type="KEGG" id="mhz:Metho_2252"/>
<sequence>MPAKVDPNICEGIGACKESCPEDVFEMKDDGQGLKSVVVHPDNCIECGLCVDACPMGAITIE</sequence>
<evidence type="ECO:0000313" key="11">
    <source>
        <dbReference type="Proteomes" id="UP000010866"/>
    </source>
</evidence>
<evidence type="ECO:0000256" key="7">
    <source>
        <dbReference type="ARBA" id="ARBA00023014"/>
    </source>
</evidence>
<dbReference type="InterPro" id="IPR017896">
    <property type="entry name" value="4Fe4S_Fe-S-bd"/>
</dbReference>
<reference evidence="11" key="1">
    <citation type="submission" date="2012-02" db="EMBL/GenBank/DDBJ databases">
        <title>Complete sequence of chromosome of Methanomethylovorans hollandica DSM 15978.</title>
        <authorList>
            <person name="Lucas S."/>
            <person name="Copeland A."/>
            <person name="Lapidus A."/>
            <person name="Glavina del Rio T."/>
            <person name="Dalin E."/>
            <person name="Tice H."/>
            <person name="Bruce D."/>
            <person name="Goodwin L."/>
            <person name="Pitluck S."/>
            <person name="Peters L."/>
            <person name="Mikhailova N."/>
            <person name="Held B."/>
            <person name="Kyrpides N."/>
            <person name="Mavromatis K."/>
            <person name="Ivanova N."/>
            <person name="Brettin T."/>
            <person name="Detter J.C."/>
            <person name="Han C."/>
            <person name="Larimer F."/>
            <person name="Land M."/>
            <person name="Hauser L."/>
            <person name="Markowitz V."/>
            <person name="Cheng J.-F."/>
            <person name="Hugenholtz P."/>
            <person name="Woyke T."/>
            <person name="Wu D."/>
            <person name="Spring S."/>
            <person name="Schroeder M."/>
            <person name="Brambilla E."/>
            <person name="Klenk H.-P."/>
            <person name="Eisen J.A."/>
        </authorList>
    </citation>
    <scope>NUCLEOTIDE SEQUENCE [LARGE SCALE GENOMIC DNA]</scope>
    <source>
        <strain evidence="11">DSM 15978 / NBRC 107637 / DMS1</strain>
    </source>
</reference>
<proteinExistence type="predicted"/>
<dbReference type="STRING" id="867904.Metho_2252"/>
<dbReference type="InterPro" id="IPR050572">
    <property type="entry name" value="Fe-S_Ferredoxin"/>
</dbReference>
<gene>
    <name evidence="10" type="ordered locus">Metho_2252</name>
</gene>